<sequence length="334" mass="37371">MTHPFMLLLSVLFAVFITGVASDCDRFRGYEVGFSFKRRIHRFKFEGAPIDLYGQLAEQAEFQKLTTVAFTKRGHVLLAYNNELVELRFDVEHDDPPMRTERRNKLLSRLSHRLSFYVCNATDITCELRGLIDGSFDLLSATVLGDVLVVGNSSINVTTGEEALIDLELGYSTGEIFDLATGQAYDTTSEKDSRLIGVIRGKKIYAQRCGGGNRTVIKSVTYGCDGGDCSKRHKTLHLDSSVSVLNCFILDVAVIPKTPISKCEVNFTSTPSTPITTTSTSSPITTTPEPPPRYFVLKTPPGYKKREERLAQNEEEDEDEYEDDEDEEEFDITD</sequence>
<dbReference type="Proteomes" id="UP000298663">
    <property type="component" value="Unassembled WGS sequence"/>
</dbReference>
<keyword evidence="4" id="KW-1185">Reference proteome</keyword>
<dbReference type="EMBL" id="AZBU02000009">
    <property type="protein sequence ID" value="TKR65248.1"/>
    <property type="molecule type" value="Genomic_DNA"/>
</dbReference>
<organism evidence="3 4">
    <name type="scientific">Steinernema carpocapsae</name>
    <name type="common">Entomopathogenic nematode</name>
    <dbReference type="NCBI Taxonomy" id="34508"/>
    <lineage>
        <taxon>Eukaryota</taxon>
        <taxon>Metazoa</taxon>
        <taxon>Ecdysozoa</taxon>
        <taxon>Nematoda</taxon>
        <taxon>Chromadorea</taxon>
        <taxon>Rhabditida</taxon>
        <taxon>Tylenchina</taxon>
        <taxon>Panagrolaimomorpha</taxon>
        <taxon>Strongyloidoidea</taxon>
        <taxon>Steinernematidae</taxon>
        <taxon>Steinernema</taxon>
    </lineage>
</organism>
<feature type="compositionally biased region" description="Acidic residues" evidence="1">
    <location>
        <begin position="313"/>
        <end position="334"/>
    </location>
</feature>
<evidence type="ECO:0000313" key="3">
    <source>
        <dbReference type="EMBL" id="TKR65248.1"/>
    </source>
</evidence>
<feature type="region of interest" description="Disordered" evidence="1">
    <location>
        <begin position="268"/>
        <end position="334"/>
    </location>
</feature>
<evidence type="ECO:0000256" key="1">
    <source>
        <dbReference type="SAM" id="MobiDB-lite"/>
    </source>
</evidence>
<protein>
    <submittedName>
        <fullName evidence="3">Uncharacterized protein</fullName>
    </submittedName>
</protein>
<dbReference type="AlphaFoldDB" id="A0A4U5M8I3"/>
<feature type="compositionally biased region" description="Low complexity" evidence="1">
    <location>
        <begin position="268"/>
        <end position="287"/>
    </location>
</feature>
<feature type="signal peptide" evidence="2">
    <location>
        <begin position="1"/>
        <end position="22"/>
    </location>
</feature>
<comment type="caution">
    <text evidence="3">The sequence shown here is derived from an EMBL/GenBank/DDBJ whole genome shotgun (WGS) entry which is preliminary data.</text>
</comment>
<reference evidence="3 4" key="2">
    <citation type="journal article" date="2019" name="G3 (Bethesda)">
        <title>Hybrid Assembly of the Genome of the Entomopathogenic Nematode Steinernema carpocapsae Identifies the X-Chromosome.</title>
        <authorList>
            <person name="Serra L."/>
            <person name="Macchietto M."/>
            <person name="Macias-Munoz A."/>
            <person name="McGill C.J."/>
            <person name="Rodriguez I.M."/>
            <person name="Rodriguez B."/>
            <person name="Murad R."/>
            <person name="Mortazavi A."/>
        </authorList>
    </citation>
    <scope>NUCLEOTIDE SEQUENCE [LARGE SCALE GENOMIC DNA]</scope>
    <source>
        <strain evidence="3 4">ALL</strain>
    </source>
</reference>
<name>A0A4U5M8I3_STECR</name>
<gene>
    <name evidence="3" type="ORF">L596_025677</name>
</gene>
<feature type="chain" id="PRO_5020229524" evidence="2">
    <location>
        <begin position="23"/>
        <end position="334"/>
    </location>
</feature>
<reference evidence="3 4" key="1">
    <citation type="journal article" date="2015" name="Genome Biol.">
        <title>Comparative genomics of Steinernema reveals deeply conserved gene regulatory networks.</title>
        <authorList>
            <person name="Dillman A.R."/>
            <person name="Macchietto M."/>
            <person name="Porter C.F."/>
            <person name="Rogers A."/>
            <person name="Williams B."/>
            <person name="Antoshechkin I."/>
            <person name="Lee M.M."/>
            <person name="Goodwin Z."/>
            <person name="Lu X."/>
            <person name="Lewis E.E."/>
            <person name="Goodrich-Blair H."/>
            <person name="Stock S.P."/>
            <person name="Adams B.J."/>
            <person name="Sternberg P.W."/>
            <person name="Mortazavi A."/>
        </authorList>
    </citation>
    <scope>NUCLEOTIDE SEQUENCE [LARGE SCALE GENOMIC DNA]</scope>
    <source>
        <strain evidence="3 4">ALL</strain>
    </source>
</reference>
<accession>A0A4U5M8I3</accession>
<proteinExistence type="predicted"/>
<evidence type="ECO:0000256" key="2">
    <source>
        <dbReference type="SAM" id="SignalP"/>
    </source>
</evidence>
<evidence type="ECO:0000313" key="4">
    <source>
        <dbReference type="Proteomes" id="UP000298663"/>
    </source>
</evidence>
<keyword evidence="2" id="KW-0732">Signal</keyword>